<gene>
    <name evidence="2" type="ORF">PXEA_LOCUS11668</name>
</gene>
<organism evidence="2 3">
    <name type="scientific">Protopolystoma xenopodis</name>
    <dbReference type="NCBI Taxonomy" id="117903"/>
    <lineage>
        <taxon>Eukaryota</taxon>
        <taxon>Metazoa</taxon>
        <taxon>Spiralia</taxon>
        <taxon>Lophotrochozoa</taxon>
        <taxon>Platyhelminthes</taxon>
        <taxon>Monogenea</taxon>
        <taxon>Polyopisthocotylea</taxon>
        <taxon>Polystomatidea</taxon>
        <taxon>Polystomatidae</taxon>
        <taxon>Protopolystoma</taxon>
    </lineage>
</organism>
<evidence type="ECO:0000256" key="1">
    <source>
        <dbReference type="SAM" id="MobiDB-lite"/>
    </source>
</evidence>
<keyword evidence="3" id="KW-1185">Reference proteome</keyword>
<sequence length="447" mass="49359">MAPSIVDEYQIHEPINKQQPPHADWLSLRALPLFETRFFSILPLSCLLEVQATIMWFLVCMLNFVLAGKGLEIPGTLYFSPPDAHVEMDTVPMTCSRLQSTPQQTGFRIVFSVFVETDEAVVMAGVSGYSAEQTATGGHIDSSLLSTRTLGLLVYLQRPYVRLNISRLSDGVVRLLLQHTIGFFEASWEGWHDVEVGVRPLRLGKLNGLSRSDDSGQVVFRYDNLLSRGHLPLGDVLWPRPEVTRLMQQTVRPDRLWLGDELFFGLPPTGSLSRQAAETLYKSKDTESTATSLDRPSDTHSAHDNQVGLSTVSGLPGLLGRLSNVMLEADCTCDGKPFGPRFLTSGGGISWLQICDTASFPGHRLWQGARTKVAPAICGTNETVARRIQATGQPCVCNSHWHRGTPSSNQPTQCFCPKACRAETSKAGCRKKTSNKLHKSNLYLSYL</sequence>
<reference evidence="2" key="1">
    <citation type="submission" date="2018-11" db="EMBL/GenBank/DDBJ databases">
        <authorList>
            <consortium name="Pathogen Informatics"/>
        </authorList>
    </citation>
    <scope>NUCLEOTIDE SEQUENCE</scope>
</reference>
<accession>A0A448WRA3</accession>
<evidence type="ECO:0000313" key="3">
    <source>
        <dbReference type="Proteomes" id="UP000784294"/>
    </source>
</evidence>
<feature type="region of interest" description="Disordered" evidence="1">
    <location>
        <begin position="275"/>
        <end position="308"/>
    </location>
</feature>
<name>A0A448WRA3_9PLAT</name>
<dbReference type="OrthoDB" id="6246222at2759"/>
<dbReference type="Proteomes" id="UP000784294">
    <property type="component" value="Unassembled WGS sequence"/>
</dbReference>
<dbReference type="EMBL" id="CAAALY010036079">
    <property type="protein sequence ID" value="VEL18228.1"/>
    <property type="molecule type" value="Genomic_DNA"/>
</dbReference>
<protein>
    <submittedName>
        <fullName evidence="2">Uncharacterized protein</fullName>
    </submittedName>
</protein>
<proteinExistence type="predicted"/>
<comment type="caution">
    <text evidence="2">The sequence shown here is derived from an EMBL/GenBank/DDBJ whole genome shotgun (WGS) entry which is preliminary data.</text>
</comment>
<evidence type="ECO:0000313" key="2">
    <source>
        <dbReference type="EMBL" id="VEL18228.1"/>
    </source>
</evidence>
<dbReference type="AlphaFoldDB" id="A0A448WRA3"/>